<protein>
    <submittedName>
        <fullName evidence="1">AAA family ATPase</fullName>
    </submittedName>
</protein>
<proteinExistence type="predicted"/>
<accession>A0A7X0S951</accession>
<gene>
    <name evidence="1" type="ORF">H7E68_01195</name>
</gene>
<sequence>MRKKLIIINGVMGVGKTTISRALYKELEKSFWLDGDNCWMMNPFVINNENKNMVLDNISYIINSFLDNSSTRYVVFNWVIHTDEIMKDVLDKINNNNIDLYKITLICSEEELIKRIDKDIKLGLRDTQNIQRSLEKIHLYKNMNTIKVNTSNKSIKNIVKEIKDIVIGKNML</sequence>
<dbReference type="EMBL" id="JACKWY010000001">
    <property type="protein sequence ID" value="MBB6713346.1"/>
    <property type="molecule type" value="Genomic_DNA"/>
</dbReference>
<dbReference type="RefSeq" id="WP_185163175.1">
    <property type="nucleotide sequence ID" value="NZ_JACKWY010000001.1"/>
</dbReference>
<evidence type="ECO:0000313" key="2">
    <source>
        <dbReference type="Proteomes" id="UP000585258"/>
    </source>
</evidence>
<dbReference type="Proteomes" id="UP000585258">
    <property type="component" value="Unassembled WGS sequence"/>
</dbReference>
<organism evidence="1 2">
    <name type="scientific">Clostridium gasigenes</name>
    <dbReference type="NCBI Taxonomy" id="94869"/>
    <lineage>
        <taxon>Bacteria</taxon>
        <taxon>Bacillati</taxon>
        <taxon>Bacillota</taxon>
        <taxon>Clostridia</taxon>
        <taxon>Eubacteriales</taxon>
        <taxon>Clostridiaceae</taxon>
        <taxon>Clostridium</taxon>
    </lineage>
</organism>
<dbReference type="AlphaFoldDB" id="A0A7X0S951"/>
<reference evidence="1 2" key="1">
    <citation type="submission" date="2020-08" db="EMBL/GenBank/DDBJ databases">
        <title>Clostridia isolated from Swiss meat.</title>
        <authorList>
            <person name="Wambui J."/>
            <person name="Stevens M.J.A."/>
            <person name="Stephan R."/>
        </authorList>
    </citation>
    <scope>NUCLEOTIDE SEQUENCE [LARGE SCALE GENOMIC DNA]</scope>
    <source>
        <strain evidence="1 2">CM001</strain>
    </source>
</reference>
<comment type="caution">
    <text evidence="1">The sequence shown here is derived from an EMBL/GenBank/DDBJ whole genome shotgun (WGS) entry which is preliminary data.</text>
</comment>
<dbReference type="Pfam" id="PF13238">
    <property type="entry name" value="AAA_18"/>
    <property type="match status" value="1"/>
</dbReference>
<evidence type="ECO:0000313" key="1">
    <source>
        <dbReference type="EMBL" id="MBB6713346.1"/>
    </source>
</evidence>
<dbReference type="InterPro" id="IPR027417">
    <property type="entry name" value="P-loop_NTPase"/>
</dbReference>
<dbReference type="SUPFAM" id="SSF52540">
    <property type="entry name" value="P-loop containing nucleoside triphosphate hydrolases"/>
    <property type="match status" value="1"/>
</dbReference>
<name>A0A7X0S951_9CLOT</name>
<dbReference type="Gene3D" id="3.40.50.300">
    <property type="entry name" value="P-loop containing nucleotide triphosphate hydrolases"/>
    <property type="match status" value="1"/>
</dbReference>